<evidence type="ECO:0000313" key="2">
    <source>
        <dbReference type="Proteomes" id="UP000694844"/>
    </source>
</evidence>
<feature type="domain" description="UspA" evidence="1">
    <location>
        <begin position="6"/>
        <end position="154"/>
    </location>
</feature>
<name>A0A8B8AXS5_CRAVI</name>
<dbReference type="Pfam" id="PF00582">
    <property type="entry name" value="Usp"/>
    <property type="match status" value="1"/>
</dbReference>
<evidence type="ECO:0000313" key="3">
    <source>
        <dbReference type="RefSeq" id="XP_022295975.1"/>
    </source>
</evidence>
<dbReference type="Proteomes" id="UP000694844">
    <property type="component" value="Chromosome 8"/>
</dbReference>
<dbReference type="AlphaFoldDB" id="A0A8B8AXS5"/>
<protein>
    <submittedName>
        <fullName evidence="3">Uncharacterized protein LOC111105839</fullName>
    </submittedName>
</protein>
<dbReference type="KEGG" id="cvn:111105839"/>
<dbReference type="OrthoDB" id="843225at2759"/>
<dbReference type="PANTHER" id="PTHR46989:SF3">
    <property type="entry name" value="USPA DOMAIN-CONTAINING PROTEIN"/>
    <property type="match status" value="1"/>
</dbReference>
<dbReference type="Gene3D" id="3.40.50.620">
    <property type="entry name" value="HUPs"/>
    <property type="match status" value="1"/>
</dbReference>
<dbReference type="PANTHER" id="PTHR46989">
    <property type="entry name" value="USP DOMAIN-CONTAINING PROTEIN"/>
    <property type="match status" value="1"/>
</dbReference>
<evidence type="ECO:0000259" key="1">
    <source>
        <dbReference type="Pfam" id="PF00582"/>
    </source>
</evidence>
<reference evidence="3" key="1">
    <citation type="submission" date="2025-08" db="UniProtKB">
        <authorList>
            <consortium name="RefSeq"/>
        </authorList>
    </citation>
    <scope>IDENTIFICATION</scope>
    <source>
        <tissue evidence="3">Whole sample</tissue>
    </source>
</reference>
<dbReference type="GeneID" id="111105839"/>
<dbReference type="InterPro" id="IPR006016">
    <property type="entry name" value="UspA"/>
</dbReference>
<dbReference type="InterPro" id="IPR014729">
    <property type="entry name" value="Rossmann-like_a/b/a_fold"/>
</dbReference>
<organism evidence="2 3">
    <name type="scientific">Crassostrea virginica</name>
    <name type="common">Eastern oyster</name>
    <dbReference type="NCBI Taxonomy" id="6565"/>
    <lineage>
        <taxon>Eukaryota</taxon>
        <taxon>Metazoa</taxon>
        <taxon>Spiralia</taxon>
        <taxon>Lophotrochozoa</taxon>
        <taxon>Mollusca</taxon>
        <taxon>Bivalvia</taxon>
        <taxon>Autobranchia</taxon>
        <taxon>Pteriomorphia</taxon>
        <taxon>Ostreida</taxon>
        <taxon>Ostreoidea</taxon>
        <taxon>Ostreidae</taxon>
        <taxon>Crassostrea</taxon>
    </lineage>
</organism>
<sequence>MADTPRTVVVAMDGSEHALKAFHWFCKSLKRDSDKVVMVYSVEIYDSMYSTQWFNVPYAVDRTALKAMLEKHGEEIKKKLEEFAEIMKKEHASGLVRSTHAEKPGEGILKTAKDLNADMIVMGSRGMGTVRRTILGSVSDYVLHHSPVPVIICPPE</sequence>
<dbReference type="SUPFAM" id="SSF52402">
    <property type="entry name" value="Adenine nucleotide alpha hydrolases-like"/>
    <property type="match status" value="1"/>
</dbReference>
<gene>
    <name evidence="3" type="primary">LOC111105839</name>
</gene>
<dbReference type="PRINTS" id="PR01438">
    <property type="entry name" value="UNVRSLSTRESS"/>
</dbReference>
<dbReference type="RefSeq" id="XP_022295975.1">
    <property type="nucleotide sequence ID" value="XM_022440267.1"/>
</dbReference>
<dbReference type="CDD" id="cd23659">
    <property type="entry name" value="USP_At3g01520-like"/>
    <property type="match status" value="1"/>
</dbReference>
<keyword evidence="2" id="KW-1185">Reference proteome</keyword>
<proteinExistence type="predicted"/>
<dbReference type="InterPro" id="IPR006015">
    <property type="entry name" value="Universal_stress_UspA"/>
</dbReference>
<accession>A0A8B8AXS5</accession>